<name>A0A5J4KPF6_9CHLR</name>
<proteinExistence type="predicted"/>
<dbReference type="InterPro" id="IPR006439">
    <property type="entry name" value="HAD-SF_hydro_IA"/>
</dbReference>
<gene>
    <name evidence="1" type="ORF">KDW_57700</name>
</gene>
<dbReference type="Proteomes" id="UP000326912">
    <property type="component" value="Unassembled WGS sequence"/>
</dbReference>
<dbReference type="RefSeq" id="WP_151759233.1">
    <property type="nucleotide sequence ID" value="NZ_BKZW01000004.1"/>
</dbReference>
<dbReference type="NCBIfam" id="TIGR01509">
    <property type="entry name" value="HAD-SF-IA-v3"/>
    <property type="match status" value="1"/>
</dbReference>
<sequence>MVTQQFQLDQVVDLIIISAEELLHKPRPEIYQLAARRLDVPVEACLFIDDRMPFVVAAR</sequence>
<dbReference type="AlphaFoldDB" id="A0A5J4KPF6"/>
<organism evidence="1 2">
    <name type="scientific">Dictyobacter vulcani</name>
    <dbReference type="NCBI Taxonomy" id="2607529"/>
    <lineage>
        <taxon>Bacteria</taxon>
        <taxon>Bacillati</taxon>
        <taxon>Chloroflexota</taxon>
        <taxon>Ktedonobacteria</taxon>
        <taxon>Ktedonobacterales</taxon>
        <taxon>Dictyobacteraceae</taxon>
        <taxon>Dictyobacter</taxon>
    </lineage>
</organism>
<dbReference type="Gene3D" id="3.40.50.1000">
    <property type="entry name" value="HAD superfamily/HAD-like"/>
    <property type="match status" value="1"/>
</dbReference>
<keyword evidence="2" id="KW-1185">Reference proteome</keyword>
<dbReference type="SUPFAM" id="SSF56784">
    <property type="entry name" value="HAD-like"/>
    <property type="match status" value="1"/>
</dbReference>
<evidence type="ECO:0008006" key="3">
    <source>
        <dbReference type="Google" id="ProtNLM"/>
    </source>
</evidence>
<evidence type="ECO:0000313" key="1">
    <source>
        <dbReference type="EMBL" id="GER91608.1"/>
    </source>
</evidence>
<dbReference type="EMBL" id="BKZW01000004">
    <property type="protein sequence ID" value="GER91608.1"/>
    <property type="molecule type" value="Genomic_DNA"/>
</dbReference>
<protein>
    <recommendedName>
        <fullName evidence="3">Haloacid dehalogenase</fullName>
    </recommendedName>
</protein>
<accession>A0A5J4KPF6</accession>
<comment type="caution">
    <text evidence="1">The sequence shown here is derived from an EMBL/GenBank/DDBJ whole genome shotgun (WGS) entry which is preliminary data.</text>
</comment>
<reference evidence="1 2" key="1">
    <citation type="submission" date="2019-10" db="EMBL/GenBank/DDBJ databases">
        <title>Dictyobacter vulcani sp. nov., within the class Ktedonobacteria, isolated from soil of volcanic Mt. Zao.</title>
        <authorList>
            <person name="Zheng Y."/>
            <person name="Wang C.M."/>
            <person name="Sakai Y."/>
            <person name="Abe K."/>
            <person name="Yokota A."/>
            <person name="Yabe S."/>
        </authorList>
    </citation>
    <scope>NUCLEOTIDE SEQUENCE [LARGE SCALE GENOMIC DNA]</scope>
    <source>
        <strain evidence="1 2">W12</strain>
    </source>
</reference>
<dbReference type="InterPro" id="IPR036412">
    <property type="entry name" value="HAD-like_sf"/>
</dbReference>
<dbReference type="InterPro" id="IPR023214">
    <property type="entry name" value="HAD_sf"/>
</dbReference>
<evidence type="ECO:0000313" key="2">
    <source>
        <dbReference type="Proteomes" id="UP000326912"/>
    </source>
</evidence>
<dbReference type="Pfam" id="PF00702">
    <property type="entry name" value="Hydrolase"/>
    <property type="match status" value="1"/>
</dbReference>